<organism evidence="1">
    <name type="scientific">Streptomyces sp. 14R-10</name>
    <dbReference type="NCBI Taxonomy" id="1442159"/>
    <lineage>
        <taxon>Bacteria</taxon>
        <taxon>Bacillati</taxon>
        <taxon>Actinomycetota</taxon>
        <taxon>Actinomycetes</taxon>
        <taxon>Kitasatosporales</taxon>
        <taxon>Streptomycetaceae</taxon>
        <taxon>Streptomyces</taxon>
    </lineage>
</organism>
<dbReference type="AlphaFoldDB" id="W0FYJ7"/>
<reference evidence="1" key="1">
    <citation type="submission" date="2013-08" db="EMBL/GenBank/DDBJ databases">
        <title>Two distinct conjugal transfer systems on Streptomyces plasmid pZL1.</title>
        <authorList>
            <person name="Zhao L."/>
            <person name="Zhong L."/>
            <person name="Qin Z."/>
        </authorList>
    </citation>
    <scope>NUCLEOTIDE SEQUENCE</scope>
    <source>
        <strain evidence="1">14R-10</strain>
        <plasmid evidence="1">pZL1</plasmid>
    </source>
</reference>
<keyword evidence="1" id="KW-0614">Plasmid</keyword>
<accession>W0FYJ7</accession>
<sequence>MSTMTGTVTTRAHAIETGALIEADPGIAAEVEFPAPIAMTEAAYADCVAVPDAYRWDTGIRLDATEREWDLLITASGAIKAAAGSGRPPRLAFSLYRVPVDGHSRDPQRVTLVAEASPGDNGERVITIMRPSERLPQ</sequence>
<protein>
    <submittedName>
        <fullName evidence="1">Uncharacterized protein</fullName>
    </submittedName>
</protein>
<gene>
    <name evidence="1" type="ORF">pZL1.69c</name>
</gene>
<proteinExistence type="predicted"/>
<geneLocation type="plasmid" evidence="1">
    <name>pZL1</name>
</geneLocation>
<name>W0FYJ7_9ACTN</name>
<evidence type="ECO:0000313" key="1">
    <source>
        <dbReference type="EMBL" id="AHF46234.1"/>
    </source>
</evidence>
<dbReference type="EMBL" id="KF501372">
    <property type="protein sequence ID" value="AHF46234.1"/>
    <property type="molecule type" value="Genomic_DNA"/>
</dbReference>